<proteinExistence type="predicted"/>
<keyword evidence="1" id="KW-0732">Signal</keyword>
<comment type="caution">
    <text evidence="2">The sequence shown here is derived from an EMBL/GenBank/DDBJ whole genome shotgun (WGS) entry which is preliminary data.</text>
</comment>
<evidence type="ECO:0000313" key="3">
    <source>
        <dbReference type="Proteomes" id="UP001604277"/>
    </source>
</evidence>
<organism evidence="2 3">
    <name type="scientific">Forsythia ovata</name>
    <dbReference type="NCBI Taxonomy" id="205694"/>
    <lineage>
        <taxon>Eukaryota</taxon>
        <taxon>Viridiplantae</taxon>
        <taxon>Streptophyta</taxon>
        <taxon>Embryophyta</taxon>
        <taxon>Tracheophyta</taxon>
        <taxon>Spermatophyta</taxon>
        <taxon>Magnoliopsida</taxon>
        <taxon>eudicotyledons</taxon>
        <taxon>Gunneridae</taxon>
        <taxon>Pentapetalae</taxon>
        <taxon>asterids</taxon>
        <taxon>lamiids</taxon>
        <taxon>Lamiales</taxon>
        <taxon>Oleaceae</taxon>
        <taxon>Forsythieae</taxon>
        <taxon>Forsythia</taxon>
    </lineage>
</organism>
<dbReference type="EMBL" id="JBFOLJ010000019">
    <property type="protein sequence ID" value="KAL2463776.1"/>
    <property type="molecule type" value="Genomic_DNA"/>
</dbReference>
<sequence length="209" mass="22908">MSTVHNTLVFTIILVLLPWTATSNFLTPLFDDACKEDVCGKGNCSSSKESTFGFVCECEPGWKQARSENDTDFKFLPCVIPNCTLNYSCGRVPAPAPETEKRANLSIFDPCHWTDCGGGSCNKMSLFTHSCECEEGYNNLLNVTAFPCFKECALGMDCSKLGFNIMNKSTSPSSPNFADNINNQASFVPRNEFAWSIITAATLALVMVK</sequence>
<dbReference type="AlphaFoldDB" id="A0ABD1PIN1"/>
<dbReference type="Proteomes" id="UP001604277">
    <property type="component" value="Unassembled WGS sequence"/>
</dbReference>
<name>A0ABD1PIN1_9LAMI</name>
<dbReference type="PANTHER" id="PTHR33881:SF7">
    <property type="entry name" value="NEUROGENIC LOCUS NOTCH-LIKE PROTEIN"/>
    <property type="match status" value="1"/>
</dbReference>
<evidence type="ECO:0000256" key="1">
    <source>
        <dbReference type="SAM" id="SignalP"/>
    </source>
</evidence>
<evidence type="ECO:0000313" key="2">
    <source>
        <dbReference type="EMBL" id="KAL2463776.1"/>
    </source>
</evidence>
<accession>A0ABD1PIN1</accession>
<reference evidence="3" key="1">
    <citation type="submission" date="2024-07" db="EMBL/GenBank/DDBJ databases">
        <title>Two chromosome-level genome assemblies of Korean endemic species Abeliophyllum distichum and Forsythia ovata (Oleaceae).</title>
        <authorList>
            <person name="Jang H."/>
        </authorList>
    </citation>
    <scope>NUCLEOTIDE SEQUENCE [LARGE SCALE GENOMIC DNA]</scope>
</reference>
<gene>
    <name evidence="2" type="ORF">Fot_53432</name>
</gene>
<feature type="signal peptide" evidence="1">
    <location>
        <begin position="1"/>
        <end position="22"/>
    </location>
</feature>
<protein>
    <submittedName>
        <fullName evidence="2">EGF-like</fullName>
    </submittedName>
</protein>
<keyword evidence="3" id="KW-1185">Reference proteome</keyword>
<dbReference type="PANTHER" id="PTHR33881">
    <property type="entry name" value="NEUROGENIC LOCUS NOTCH-LIKE PROTEIN"/>
    <property type="match status" value="1"/>
</dbReference>
<feature type="chain" id="PRO_5044771347" evidence="1">
    <location>
        <begin position="23"/>
        <end position="209"/>
    </location>
</feature>